<keyword evidence="2" id="KW-1185">Reference proteome</keyword>
<organism evidence="1 2">
    <name type="scientific">Nocardiopsis mangrovi</name>
    <dbReference type="NCBI Taxonomy" id="1179818"/>
    <lineage>
        <taxon>Bacteria</taxon>
        <taxon>Bacillati</taxon>
        <taxon>Actinomycetota</taxon>
        <taxon>Actinomycetes</taxon>
        <taxon>Streptosporangiales</taxon>
        <taxon>Nocardiopsidaceae</taxon>
        <taxon>Nocardiopsis</taxon>
    </lineage>
</organism>
<dbReference type="SUPFAM" id="SSF48452">
    <property type="entry name" value="TPR-like"/>
    <property type="match status" value="1"/>
</dbReference>
<name>A0ABV9E233_9ACTN</name>
<dbReference type="Gene3D" id="1.25.40.10">
    <property type="entry name" value="Tetratricopeptide repeat domain"/>
    <property type="match status" value="1"/>
</dbReference>
<accession>A0ABV9E233</accession>
<evidence type="ECO:0000313" key="1">
    <source>
        <dbReference type="EMBL" id="MFC4565022.1"/>
    </source>
</evidence>
<sequence>MPPASARPDNEALRAVIAESGLSYRALAGRVRLVAAENGENVNTNSAAISHWVQGTPPRPATATYLTEALSRAVGRIVSATEIGVASASDAPPNTLALAGDPVAALAEIGRSDVDRREFLTSAVYSVSALALPLAPEAATDAAQRGTRSRAGGTVGAREVDAVRDITDAFTRSDERLGGAVSRSAVVEYLVSDVAAYCKGRFADDQARRSMFGAAAELAYLAGWKAHDAGRRGLAQRYYLHAYQLADESASPHAAYVLRILAHQAMDTGVSEHCVDLADAALARVKGRTSPETEMLFHLTAARAHAAERNTRPALRALATAEKLIDQAGQDESPRWASLGGPAEARLTNQGGKALTALGDLIGAEEQYRRSAACWNPATHPRIHALTLADLGEAQVRRGHLGEACDTWSTALDSMAGVRSARARDAVADIRAHIRTYRGRGVPEAARLDARAARWQRDHTAAQS</sequence>
<proteinExistence type="predicted"/>
<reference evidence="2" key="1">
    <citation type="journal article" date="2019" name="Int. J. Syst. Evol. Microbiol.">
        <title>The Global Catalogue of Microorganisms (GCM) 10K type strain sequencing project: providing services to taxonomists for standard genome sequencing and annotation.</title>
        <authorList>
            <consortium name="The Broad Institute Genomics Platform"/>
            <consortium name="The Broad Institute Genome Sequencing Center for Infectious Disease"/>
            <person name="Wu L."/>
            <person name="Ma J."/>
        </authorList>
    </citation>
    <scope>NUCLEOTIDE SEQUENCE [LARGE SCALE GENOMIC DNA]</scope>
    <source>
        <strain evidence="2">XZYJ18</strain>
    </source>
</reference>
<dbReference type="Proteomes" id="UP001595923">
    <property type="component" value="Unassembled WGS sequence"/>
</dbReference>
<protein>
    <submittedName>
        <fullName evidence="1">Tetratricopeptide repeat protein</fullName>
    </submittedName>
</protein>
<gene>
    <name evidence="1" type="ORF">ACFO4E_24465</name>
</gene>
<comment type="caution">
    <text evidence="1">The sequence shown here is derived from an EMBL/GenBank/DDBJ whole genome shotgun (WGS) entry which is preliminary data.</text>
</comment>
<dbReference type="InterPro" id="IPR011990">
    <property type="entry name" value="TPR-like_helical_dom_sf"/>
</dbReference>
<evidence type="ECO:0000313" key="2">
    <source>
        <dbReference type="Proteomes" id="UP001595923"/>
    </source>
</evidence>
<dbReference type="RefSeq" id="WP_378578637.1">
    <property type="nucleotide sequence ID" value="NZ_JBHSFQ010000031.1"/>
</dbReference>
<dbReference type="EMBL" id="JBHSFQ010000031">
    <property type="protein sequence ID" value="MFC4565022.1"/>
    <property type="molecule type" value="Genomic_DNA"/>
</dbReference>